<evidence type="ECO:0000256" key="5">
    <source>
        <dbReference type="ARBA" id="ARBA00022884"/>
    </source>
</evidence>
<dbReference type="PANTHER" id="PTHR23079:SF55">
    <property type="entry name" value="RNA-DIRECTED RNA POLYMERASE"/>
    <property type="match status" value="1"/>
</dbReference>
<name>A0AAQ4DX37_AMBAM</name>
<sequence length="910" mass="103457">MRKFNCVNSECIEVIKISAPRPVFLNRQLITLLEQLGVPSRVFFCLQQRMVTLLTEALVSDSVALQVLETYVGPALPFSQLLRHGFSLTRDPFVRSILFEVYRTSMESLLSKTRIAVPRNLGRNMFGVLDETRTLKYGQVFVQFTSLGSSTRQKNGPQVFILSGSVLDGDEYIVICDRNLFFPGLNQEPMIYGQKVQQQRSELSLVDGMTKFISDYFKNDNVGVMSNACLAMADKLKDGVFSKQCLSIVAKISTCLDFAKTGVAAVLEKHERPREYPDFMAEGCHKNTYRSNRVLGHLYRFQRFLESVVSTSFNSHIVDGRSNINLLEFHGWMSYRSVVEELRAAYESDMDGILKQYGFKTEAEVASGFINDTSSFNKSHYEKSNVEVLVTKQYRAIAQSTRERFFEKVEEACYLESAFSTEEKTTILLRMASACFMVTYSNAHKTCSSFPWIFSDLILLVMASSDLDGDEYSVIWDRSLFFPGPNQEPMIYGQKVQQQRSELSLWLKLGIDTNFILYSFQVDDMTKFISDFIKNDNVGVMSNAHLAMADKLKDGVFSKQCLSIAAKISTCLDIAKTGVAAVLEKHERPREYPQFMAKGCHKITYRSNRVYGHLYRFQRFLESVISSSFNSHLVDGRSNIKLLEFQGWMSYRSVVEELRAAYESDMDRILKQYGIKTEAEVVSGFINDTSSFNKSHYEKSNVEVIVTKQYRAIAQSTRERFFEKVEEACYLESAFSTEKKTTILLRMASPCFMVTYSNAHKTCSSFPWILSDVIILVMASASRREMPYRQGNLLIACLDSQLRPASSQLSAKSIALEVVLKWAVKEDLLLQDAGVRCARICRHCLETLFINSARAEDTIANVRLSSSPNATPAAGHRKHTRSQWPHVAFTMAARRTLPSLHFNRKSVFSD</sequence>
<evidence type="ECO:0000256" key="2">
    <source>
        <dbReference type="ARBA" id="ARBA00022484"/>
    </source>
</evidence>
<evidence type="ECO:0000313" key="11">
    <source>
        <dbReference type="EMBL" id="KAK8767027.1"/>
    </source>
</evidence>
<evidence type="ECO:0000259" key="9">
    <source>
        <dbReference type="Pfam" id="PF05183"/>
    </source>
</evidence>
<dbReference type="GO" id="GO:0003968">
    <property type="term" value="F:RNA-directed RNA polymerase activity"/>
    <property type="evidence" value="ECO:0007669"/>
    <property type="project" value="UniProtKB-KW"/>
</dbReference>
<keyword evidence="2 8" id="KW-0696">RNA-directed RNA polymerase</keyword>
<keyword evidence="3 8" id="KW-0808">Transferase</keyword>
<keyword evidence="6" id="KW-0943">RNA-mediated gene silencing</keyword>
<gene>
    <name evidence="11" type="ORF">V5799_006191</name>
</gene>
<evidence type="ECO:0000256" key="4">
    <source>
        <dbReference type="ARBA" id="ARBA00022695"/>
    </source>
</evidence>
<evidence type="ECO:0000259" key="10">
    <source>
        <dbReference type="Pfam" id="PF26253"/>
    </source>
</evidence>
<evidence type="ECO:0000256" key="1">
    <source>
        <dbReference type="ARBA" id="ARBA00005762"/>
    </source>
</evidence>
<protein>
    <recommendedName>
        <fullName evidence="8">RNA-dependent RNA polymerase</fullName>
        <ecNumber evidence="8">2.7.7.48</ecNumber>
    </recommendedName>
</protein>
<dbReference type="InterPro" id="IPR057596">
    <property type="entry name" value="RDRP_core"/>
</dbReference>
<feature type="domain" description="RDRP core" evidence="9">
    <location>
        <begin position="1"/>
        <end position="149"/>
    </location>
</feature>
<keyword evidence="12" id="KW-1185">Reference proteome</keyword>
<evidence type="ECO:0000256" key="7">
    <source>
        <dbReference type="ARBA" id="ARBA00048744"/>
    </source>
</evidence>
<accession>A0AAQ4DX37</accession>
<dbReference type="Proteomes" id="UP001321473">
    <property type="component" value="Unassembled WGS sequence"/>
</dbReference>
<dbReference type="GO" id="GO:0031380">
    <property type="term" value="C:nuclear RNA-directed RNA polymerase complex"/>
    <property type="evidence" value="ECO:0007669"/>
    <property type="project" value="TreeGrafter"/>
</dbReference>
<proteinExistence type="inferred from homology"/>
<dbReference type="Pfam" id="PF05183">
    <property type="entry name" value="RdRP"/>
    <property type="match status" value="3"/>
</dbReference>
<comment type="similarity">
    <text evidence="1 8">Belongs to the RdRP family.</text>
</comment>
<dbReference type="EC" id="2.7.7.48" evidence="8"/>
<evidence type="ECO:0000313" key="12">
    <source>
        <dbReference type="Proteomes" id="UP001321473"/>
    </source>
</evidence>
<dbReference type="EMBL" id="JARKHS020025800">
    <property type="protein sequence ID" value="KAK8767027.1"/>
    <property type="molecule type" value="Genomic_DNA"/>
</dbReference>
<evidence type="ECO:0000256" key="8">
    <source>
        <dbReference type="RuleBase" id="RU363098"/>
    </source>
</evidence>
<dbReference type="InterPro" id="IPR007855">
    <property type="entry name" value="RDRP"/>
</dbReference>
<dbReference type="InterPro" id="IPR058752">
    <property type="entry name" value="RDRP_C_head"/>
</dbReference>
<comment type="caution">
    <text evidence="11">The sequence shown here is derived from an EMBL/GenBank/DDBJ whole genome shotgun (WGS) entry which is preliminary data.</text>
</comment>
<evidence type="ECO:0000256" key="3">
    <source>
        <dbReference type="ARBA" id="ARBA00022679"/>
    </source>
</evidence>
<dbReference type="Pfam" id="PF26253">
    <property type="entry name" value="RdRP_head"/>
    <property type="match status" value="1"/>
</dbReference>
<dbReference type="AlphaFoldDB" id="A0AAQ4DX37"/>
<feature type="domain" description="RDRP core" evidence="9">
    <location>
        <begin position="462"/>
        <end position="616"/>
    </location>
</feature>
<keyword evidence="4 8" id="KW-0548">Nucleotidyltransferase</keyword>
<feature type="domain" description="RDRP core" evidence="9">
    <location>
        <begin position="162"/>
        <end position="300"/>
    </location>
</feature>
<dbReference type="GO" id="GO:0003723">
    <property type="term" value="F:RNA binding"/>
    <property type="evidence" value="ECO:0007669"/>
    <property type="project" value="UniProtKB-KW"/>
</dbReference>
<evidence type="ECO:0000256" key="6">
    <source>
        <dbReference type="ARBA" id="ARBA00023158"/>
    </source>
</evidence>
<organism evidence="11 12">
    <name type="scientific">Amblyomma americanum</name>
    <name type="common">Lone star tick</name>
    <dbReference type="NCBI Taxonomy" id="6943"/>
    <lineage>
        <taxon>Eukaryota</taxon>
        <taxon>Metazoa</taxon>
        <taxon>Ecdysozoa</taxon>
        <taxon>Arthropoda</taxon>
        <taxon>Chelicerata</taxon>
        <taxon>Arachnida</taxon>
        <taxon>Acari</taxon>
        <taxon>Parasitiformes</taxon>
        <taxon>Ixodida</taxon>
        <taxon>Ixodoidea</taxon>
        <taxon>Ixodidae</taxon>
        <taxon>Amblyomminae</taxon>
        <taxon>Amblyomma</taxon>
    </lineage>
</organism>
<dbReference type="GO" id="GO:0030422">
    <property type="term" value="P:siRNA processing"/>
    <property type="evidence" value="ECO:0007669"/>
    <property type="project" value="TreeGrafter"/>
</dbReference>
<dbReference type="PANTHER" id="PTHR23079">
    <property type="entry name" value="RNA-DEPENDENT RNA POLYMERASE"/>
    <property type="match status" value="1"/>
</dbReference>
<keyword evidence="5 8" id="KW-0694">RNA-binding</keyword>
<comment type="catalytic activity">
    <reaction evidence="7 8">
        <text>RNA(n) + a ribonucleoside 5'-triphosphate = RNA(n+1) + diphosphate</text>
        <dbReference type="Rhea" id="RHEA:21248"/>
        <dbReference type="Rhea" id="RHEA-COMP:14527"/>
        <dbReference type="Rhea" id="RHEA-COMP:17342"/>
        <dbReference type="ChEBI" id="CHEBI:33019"/>
        <dbReference type="ChEBI" id="CHEBI:61557"/>
        <dbReference type="ChEBI" id="CHEBI:140395"/>
        <dbReference type="EC" id="2.7.7.48"/>
    </reaction>
</comment>
<feature type="domain" description="RDRP C-terminal head" evidence="10">
    <location>
        <begin position="646"/>
        <end position="784"/>
    </location>
</feature>
<reference evidence="11 12" key="1">
    <citation type="journal article" date="2023" name="Arcadia Sci">
        <title>De novo assembly of a long-read Amblyomma americanum tick genome.</title>
        <authorList>
            <person name="Chou S."/>
            <person name="Poskanzer K.E."/>
            <person name="Rollins M."/>
            <person name="Thuy-Boun P.S."/>
        </authorList>
    </citation>
    <scope>NUCLEOTIDE SEQUENCE [LARGE SCALE GENOMIC DNA]</scope>
    <source>
        <strain evidence="11">F_SG_1</strain>
        <tissue evidence="11">Salivary glands</tissue>
    </source>
</reference>